<dbReference type="InterPro" id="IPR011050">
    <property type="entry name" value="Pectin_lyase_fold/virulence"/>
</dbReference>
<proteinExistence type="predicted"/>
<organism evidence="6 7">
    <name type="scientific">Cavenderia fasciculata</name>
    <name type="common">Slime mold</name>
    <name type="synonym">Dictyostelium fasciculatum</name>
    <dbReference type="NCBI Taxonomy" id="261658"/>
    <lineage>
        <taxon>Eukaryota</taxon>
        <taxon>Amoebozoa</taxon>
        <taxon>Evosea</taxon>
        <taxon>Eumycetozoa</taxon>
        <taxon>Dictyostelia</taxon>
        <taxon>Acytosteliales</taxon>
        <taxon>Cavenderiaceae</taxon>
        <taxon>Cavenderia</taxon>
    </lineage>
</organism>
<evidence type="ECO:0000256" key="4">
    <source>
        <dbReference type="ARBA" id="ARBA00023157"/>
    </source>
</evidence>
<dbReference type="PROSITE" id="PS51412">
    <property type="entry name" value="MACPF_2"/>
    <property type="match status" value="1"/>
</dbReference>
<dbReference type="PANTHER" id="PTHR45742">
    <property type="entry name" value="COMPLEMENT COMPONENT C6"/>
    <property type="match status" value="1"/>
</dbReference>
<dbReference type="GeneID" id="14875768"/>
<evidence type="ECO:0000256" key="1">
    <source>
        <dbReference type="ARBA" id="ARBA00004613"/>
    </source>
</evidence>
<sequence>MLSRASKSFILVLFSIITCFVVLSSSSILYVDKSSIIGTGSPCGEKLNPCPSIKDGISQLNNQVPNTIIVSPGVYDGPSNREVTILNFVDLEIRNQGDEQLIEVDCQTVSFGFDVQNSTLRMSSFVFNNCYGIFGAAIFSRHSYLSLTQTSFYQGKAHLGAAIYMTSNPPTPNTQRSYLMCHGCYFSGNHPISGGGAIYMENSNAIISSSTIKCNSASTAVDVQAVSSDILFKNATISSAAFLCTGDSSVVQAGTMTSLCSQNSACDFSQGDTFSWNEKAVLQQCNNDGTCQGNENCLGCPQDCPSCSFSGTRFDLLDCGSGICTIEPTYPISLNQFKLHHLYTSKKQTGTIMGFFKVEQSSQYVLEAIGSNLGVNVFLNHIDVIQSSFLQTSFNQTFQVRVQANVINVLKVVFYTSSTDSHSNLTISLFENGKNILKPFFSQNVCGDGINDPNEKKCDIGGIKKDFPVCGDGTCNEPKESCLIDCYNVIGTMCDAQLPPVPTPVPQKDTVGYLLNNQRLFSLPGLNHLAHGLDLLTGEELPSYVFDNGYCDNNTFVLIQNMYRLRVHSIPPEYNAEISPECSFDLTSRVFESSKAYKEDKTSQSEISVSATVSGKYSYISASFSAAYSQSESVSIAKNMESMKGGKTVSTKSNCITSTVSRNSVRFHKDFVFDISDIISPDVMAKFIEKYGVFYYKSAVLGGSLETIINVKTSKLASGNSGTIEKSAEISFSGSISAPIGQVSADYSKSMDSSVTEESQKEFSDSSTSSHVIVKGGRVGSFGPDYSTPNNFDQCVRFLHLLILFLFVGDWSQSVDLSPVPIDYTLGLIGDIIPETWLTKERNTSKTMKNLWFQGYQYYLGLEPSSGTLTMFFMYSVEQSKLNITLTQSDRIALSNLTITFYSPDNKTSEMFMVSLPSVGCTKDGCMTEFIFKINSTWELAYVTVVNGSNSNLFDGFNNYVDELIVKTDIDGKTRGYLFHPLSTGTKQGQVRYLPVGIPESISNCQATISFIEDQITGGLVTCLQYSSASGYNVTAPIFPGRTPKLFVADILGLQTFDMPYTMTSNAKTLQPIRASYEFGNRYTVYHTYSGPSNNTKLFSKEVCSTISGSHGAFSIPSPDVETMTEQGYTIKKTKHKLDFFVGKVYGFQVRQNPYLLETQDQSTSVNQGIDYHSSISQSLPPIQIYNFSDPVIILWNCPNDPDDPISQLCNTEPSSLGYVNIYVGATHRLLANQDSIMVFNFDKPTSTEPGPSSNDVDPL</sequence>
<keyword evidence="4" id="KW-1015">Disulfide bond</keyword>
<dbReference type="GO" id="GO:0005576">
    <property type="term" value="C:extracellular region"/>
    <property type="evidence" value="ECO:0007669"/>
    <property type="project" value="UniProtKB-SubCell"/>
</dbReference>
<evidence type="ECO:0000256" key="3">
    <source>
        <dbReference type="ARBA" id="ARBA00022852"/>
    </source>
</evidence>
<evidence type="ECO:0000259" key="5">
    <source>
        <dbReference type="PROSITE" id="PS51412"/>
    </source>
</evidence>
<dbReference type="AlphaFoldDB" id="F4PND9"/>
<dbReference type="Proteomes" id="UP000007797">
    <property type="component" value="Unassembled WGS sequence"/>
</dbReference>
<dbReference type="KEGG" id="dfa:DFA_05122"/>
<dbReference type="InterPro" id="IPR020864">
    <property type="entry name" value="MACPF"/>
</dbReference>
<dbReference type="OMA" id="INSTWEL"/>
<gene>
    <name evidence="6" type="ORF">DFA_05122</name>
</gene>
<accession>F4PND9</accession>
<feature type="domain" description="MACPF" evidence="5">
    <location>
        <begin position="512"/>
        <end position="863"/>
    </location>
</feature>
<name>F4PND9_CACFS</name>
<dbReference type="RefSeq" id="XP_004360843.1">
    <property type="nucleotide sequence ID" value="XM_004360786.1"/>
</dbReference>
<reference evidence="7" key="1">
    <citation type="journal article" date="2011" name="Genome Res.">
        <title>Phylogeny-wide analysis of social amoeba genomes highlights ancient origins for complex intercellular communication.</title>
        <authorList>
            <person name="Heidel A.J."/>
            <person name="Lawal H.M."/>
            <person name="Felder M."/>
            <person name="Schilde C."/>
            <person name="Helps N.R."/>
            <person name="Tunggal B."/>
            <person name="Rivero F."/>
            <person name="John U."/>
            <person name="Schleicher M."/>
            <person name="Eichinger L."/>
            <person name="Platzer M."/>
            <person name="Noegel A.A."/>
            <person name="Schaap P."/>
            <person name="Gloeckner G."/>
        </authorList>
    </citation>
    <scope>NUCLEOTIDE SEQUENCE [LARGE SCALE GENOMIC DNA]</scope>
    <source>
        <strain evidence="7">SH3</strain>
    </source>
</reference>
<evidence type="ECO:0000313" key="7">
    <source>
        <dbReference type="Proteomes" id="UP000007797"/>
    </source>
</evidence>
<dbReference type="OrthoDB" id="21110at2759"/>
<evidence type="ECO:0000313" key="6">
    <source>
        <dbReference type="EMBL" id="EGG22992.1"/>
    </source>
</evidence>
<dbReference type="Pfam" id="PF01823">
    <property type="entry name" value="MACPF"/>
    <property type="match status" value="1"/>
</dbReference>
<comment type="subcellular location">
    <subcellularLocation>
        <location evidence="1">Secreted</location>
    </subcellularLocation>
</comment>
<keyword evidence="7" id="KW-1185">Reference proteome</keyword>
<protein>
    <recommendedName>
        <fullName evidence="5">MACPF domain-containing protein</fullName>
    </recommendedName>
</protein>
<dbReference type="EMBL" id="GL883008">
    <property type="protein sequence ID" value="EGG22992.1"/>
    <property type="molecule type" value="Genomic_DNA"/>
</dbReference>
<dbReference type="PANTHER" id="PTHR45742:SF8">
    <property type="entry name" value="FLOCCULATION PROTEIN FLO11"/>
    <property type="match status" value="1"/>
</dbReference>
<keyword evidence="3" id="KW-0204">Cytolysis</keyword>
<dbReference type="GO" id="GO:0031640">
    <property type="term" value="P:killing of cells of another organism"/>
    <property type="evidence" value="ECO:0007669"/>
    <property type="project" value="UniProtKB-KW"/>
</dbReference>
<dbReference type="SUPFAM" id="SSF51126">
    <property type="entry name" value="Pectin lyase-like"/>
    <property type="match status" value="1"/>
</dbReference>
<evidence type="ECO:0000256" key="2">
    <source>
        <dbReference type="ARBA" id="ARBA00022525"/>
    </source>
</evidence>
<keyword evidence="2" id="KW-0964">Secreted</keyword>